<dbReference type="EC" id="3.1.3.48" evidence="1"/>
<accession>A0AAV2H6A5</accession>
<dbReference type="InterPro" id="IPR013783">
    <property type="entry name" value="Ig-like_fold"/>
</dbReference>
<dbReference type="PANTHER" id="PTHR46957:SF3">
    <property type="entry name" value="CYTOKINE RECEPTOR"/>
    <property type="match status" value="1"/>
</dbReference>
<name>A0AAV2H6A5_LYMST</name>
<feature type="domain" description="Fibronectin type-III" evidence="2">
    <location>
        <begin position="190"/>
        <end position="286"/>
    </location>
</feature>
<feature type="domain" description="Fibronectin type-III" evidence="2">
    <location>
        <begin position="559"/>
        <end position="658"/>
    </location>
</feature>
<keyword evidence="4" id="KW-1185">Reference proteome</keyword>
<dbReference type="InterPro" id="IPR050713">
    <property type="entry name" value="RTP_Phos/Ushers"/>
</dbReference>
<feature type="domain" description="Fibronectin type-III" evidence="2">
    <location>
        <begin position="5"/>
        <end position="102"/>
    </location>
</feature>
<dbReference type="CDD" id="cd00063">
    <property type="entry name" value="FN3"/>
    <property type="match status" value="4"/>
</dbReference>
<gene>
    <name evidence="3" type="ORF">GSLYS_00003087001</name>
</gene>
<proteinExistence type="predicted"/>
<dbReference type="Pfam" id="PF00041">
    <property type="entry name" value="fn3"/>
    <property type="match status" value="4"/>
</dbReference>
<comment type="caution">
    <text evidence="3">The sequence shown here is derived from an EMBL/GenBank/DDBJ whole genome shotgun (WGS) entry which is preliminary data.</text>
</comment>
<evidence type="ECO:0000256" key="1">
    <source>
        <dbReference type="ARBA" id="ARBA00013064"/>
    </source>
</evidence>
<dbReference type="Pfam" id="PF18861">
    <property type="entry name" value="PTP_tm"/>
    <property type="match status" value="1"/>
</dbReference>
<evidence type="ECO:0000259" key="2">
    <source>
        <dbReference type="PROSITE" id="PS50853"/>
    </source>
</evidence>
<dbReference type="GO" id="GO:0004725">
    <property type="term" value="F:protein tyrosine phosphatase activity"/>
    <property type="evidence" value="ECO:0007669"/>
    <property type="project" value="UniProtKB-EC"/>
</dbReference>
<dbReference type="PROSITE" id="PS50853">
    <property type="entry name" value="FN3"/>
    <property type="match status" value="3"/>
</dbReference>
<dbReference type="SUPFAM" id="SSF49265">
    <property type="entry name" value="Fibronectin type III"/>
    <property type="match status" value="4"/>
</dbReference>
<dbReference type="GO" id="GO:0043235">
    <property type="term" value="C:receptor complex"/>
    <property type="evidence" value="ECO:0007669"/>
    <property type="project" value="TreeGrafter"/>
</dbReference>
<evidence type="ECO:0000313" key="4">
    <source>
        <dbReference type="Proteomes" id="UP001497497"/>
    </source>
</evidence>
<organism evidence="3 4">
    <name type="scientific">Lymnaea stagnalis</name>
    <name type="common">Great pond snail</name>
    <name type="synonym">Helix stagnalis</name>
    <dbReference type="NCBI Taxonomy" id="6523"/>
    <lineage>
        <taxon>Eukaryota</taxon>
        <taxon>Metazoa</taxon>
        <taxon>Spiralia</taxon>
        <taxon>Lophotrochozoa</taxon>
        <taxon>Mollusca</taxon>
        <taxon>Gastropoda</taxon>
        <taxon>Heterobranchia</taxon>
        <taxon>Euthyneura</taxon>
        <taxon>Panpulmonata</taxon>
        <taxon>Hygrophila</taxon>
        <taxon>Lymnaeoidea</taxon>
        <taxon>Lymnaeidae</taxon>
        <taxon>Lymnaea</taxon>
    </lineage>
</organism>
<reference evidence="3 4" key="1">
    <citation type="submission" date="2024-04" db="EMBL/GenBank/DDBJ databases">
        <authorList>
            <consortium name="Genoscope - CEA"/>
            <person name="William W."/>
        </authorList>
    </citation>
    <scope>NUCLEOTIDE SEQUENCE [LARGE SCALE GENOMIC DNA]</scope>
</reference>
<dbReference type="Gene3D" id="2.60.40.10">
    <property type="entry name" value="Immunoglobulins"/>
    <property type="match status" value="5"/>
</dbReference>
<dbReference type="InterPro" id="IPR036116">
    <property type="entry name" value="FN3_sf"/>
</dbReference>
<dbReference type="PANTHER" id="PTHR46957">
    <property type="entry name" value="CYTOKINE RECEPTOR"/>
    <property type="match status" value="1"/>
</dbReference>
<dbReference type="Proteomes" id="UP001497497">
    <property type="component" value="Unassembled WGS sequence"/>
</dbReference>
<protein>
    <recommendedName>
        <fullName evidence="1">protein-tyrosine-phosphatase</fullName>
        <ecNumber evidence="1">3.1.3.48</ecNumber>
    </recommendedName>
</protein>
<dbReference type="SMART" id="SM00060">
    <property type="entry name" value="FN3"/>
    <property type="match status" value="7"/>
</dbReference>
<dbReference type="EMBL" id="CAXITT010000040">
    <property type="protein sequence ID" value="CAL1528917.1"/>
    <property type="molecule type" value="Genomic_DNA"/>
</dbReference>
<sequence>MQRTDPDTVAAIQKVSASSDNITVNWTAPVSISVDSYQIRIESVDFTTRPMEQPRTLPKNITNTTFSNLEPGFAYTISIRTVTAQGQFGQVVRFRAVTKPLPVENLEISAINTTALRVKWSLNRSSKQNITQVTYGNTTRQVVVSNQSEFSMELTNLVPGEAYSVTVISIRANESDEERSLEMTRQGFTYPLPVRNLTLTYTRDTLLVTWGQPSGVFSGFQLLYRNVLREPQSNFMYREYSLATARSAMISNLFHGEKYQVVLTSVSHGLNSSEVAGDIVIDPLPPKDLTFDSSRTTTGNIRLQWSYNYEETYVEKWIVQVKEGLGLLVERGSDTFYSIDLDQLAAGQTYNVSVQSQVMNQVSREVSITVTTKPLMNSLLKEDSSTNSSITLSYTVMEADTFDQINFTLLNHQFVDFVVKEKTDRSRKVTFVSLAAGTKYTVQAVTVSKSETSSPVTIDIFTDPLPVPVQFTSTAKEVSMKLGPQIGTASAYAIYCLTLVNTGCGEKIVQASTDLPPVVFADLQSYHIYKFRVITMTGVLHVISKNVTMDYEYQTAEAPPGPVRMLTAKDKDLHSVELTWQPPAVANGEIKNYIISYYGEEPMDPEIKDAEKVVKVPTLSHTLTDLKAGFKYTFKVAAVTIEKGEDTQLELTMKTSAPVFKASLSAETSRPQPVTDKDKSLVSQNQIKLEIVNPFSTDNGYIRYYTVVVTMNKDSKDSSSPLPSWSEAKKDKTIKVYQAENCTDLFAPGSTCGTIASNTRGRRAASVLESRQFVLGADLEDDCVEKKYCNGPLTADTTYYVKLRGYTASGEYQETAYSEAIKTGMRI</sequence>
<dbReference type="InterPro" id="IPR003961">
    <property type="entry name" value="FN3_dom"/>
</dbReference>
<evidence type="ECO:0000313" key="3">
    <source>
        <dbReference type="EMBL" id="CAL1528917.1"/>
    </source>
</evidence>
<dbReference type="AlphaFoldDB" id="A0AAV2H6A5"/>
<dbReference type="InterPro" id="IPR041201">
    <property type="entry name" value="PTPRJ_TM"/>
</dbReference>